<dbReference type="PIR" id="D96651">
    <property type="entry name" value="D96651"/>
</dbReference>
<reference evidence="1" key="1">
    <citation type="submission" date="1999-01" db="EMBL/GenBank/DDBJ databases">
        <title>Genomic sequence for Arabidopsis thaliana BAC T3P18 from Chromosome 1.</title>
        <authorList>
            <person name="Walker M."/>
            <person name="Shinn P."/>
            <person name="Buehler E."/>
            <person name="Chao Q."/>
            <person name="Dunn P."/>
            <person name="Kim C."/>
            <person name="Altafi H."/>
            <person name="Araujo R."/>
            <person name="Conn L."/>
            <person name="Conway A.B."/>
            <person name="Gonzalez A."/>
            <person name="Hansen N.F."/>
            <person name="Huizar L."/>
            <person name="Kremenetskaia I."/>
            <person name="Lenz C."/>
            <person name="Li J."/>
            <person name="Liu S."/>
            <person name="Luros S."/>
            <person name="Rowley D."/>
            <person name="Schwartz J."/>
            <person name="Toriumi M."/>
            <person name="Vysotskaia V."/>
            <person name="Yu G."/>
            <person name="Davis R.W."/>
            <person name="Federspiel N.A."/>
            <person name="Theologis A."/>
            <person name="Ecker J.R."/>
        </authorList>
    </citation>
    <scope>NUCLEOTIDE SEQUENCE</scope>
</reference>
<dbReference type="Gene3D" id="3.50.50.60">
    <property type="entry name" value="FAD/NAD(P)-binding domain"/>
    <property type="match status" value="1"/>
</dbReference>
<sequence>MGIQFVMFEIHSKWVGTVLAGRVKLPSQDNMIEDITIWAALAKGLWKSRYTTSCPQILAHVSAPDQDRLEGFLLRYVFQATVYTVWRERMDDDISNHRTHRLN</sequence>
<evidence type="ECO:0000313" key="1">
    <source>
        <dbReference type="EMBL" id="AAD43612.1"/>
    </source>
</evidence>
<dbReference type="InterPro" id="IPR036188">
    <property type="entry name" value="FAD/NAD-bd_sf"/>
</dbReference>
<organism evidence="1">
    <name type="scientific">Arabidopsis thaliana</name>
    <name type="common">Mouse-ear cress</name>
    <dbReference type="NCBI Taxonomy" id="3702"/>
    <lineage>
        <taxon>Eukaryota</taxon>
        <taxon>Viridiplantae</taxon>
        <taxon>Streptophyta</taxon>
        <taxon>Embryophyta</taxon>
        <taxon>Tracheophyta</taxon>
        <taxon>Spermatophyta</taxon>
        <taxon>Magnoliopsida</taxon>
        <taxon>eudicotyledons</taxon>
        <taxon>Gunneridae</taxon>
        <taxon>Pentapetalae</taxon>
        <taxon>rosids</taxon>
        <taxon>malvids</taxon>
        <taxon>Brassicales</taxon>
        <taxon>Brassicaceae</taxon>
        <taxon>Camelineae</taxon>
        <taxon>Arabidopsis</taxon>
    </lineage>
</organism>
<dbReference type="AlphaFoldDB" id="Q9SXE2"/>
<accession>Q9SXE2</accession>
<reference key="2">
    <citation type="journal article" date="2000" name="Nature">
        <title>Sequence and analysis of chromosome 1 of the plant Arabidopsis thaliana.</title>
        <authorList>
            <person name="Theologis A."/>
            <person name="Ecker J.R."/>
            <person name="Palm C.J."/>
            <person name="Federspiel N.A."/>
            <person name="Kaul S."/>
            <person name="White O."/>
            <person name="Alonso J."/>
            <person name="Altafi H."/>
            <person name="Araujo R."/>
            <person name="Bowman C.L."/>
            <person name="Brooks S.Y."/>
            <person name="Buehler E."/>
            <person name="Chan A."/>
            <person name="Chao Q."/>
            <person name="Chen H."/>
            <person name="Cheuk R.F."/>
            <person name="Chin C.W."/>
            <person name="Chung M.K."/>
            <person name="Conn L."/>
            <person name="Conway A.B."/>
            <person name="Conway A.R."/>
            <person name="Creasy T.H."/>
            <person name="Dewar K."/>
            <person name="Dunn P."/>
            <person name="Etgu P."/>
            <person name="Feldblyum T.V."/>
            <person name="Feng J."/>
            <person name="Fong B."/>
            <person name="Fujii C.Y."/>
            <person name="Gill J.E."/>
            <person name="Goldsmith A.D."/>
            <person name="Haas B."/>
            <person name="Hansen N.F."/>
            <person name="Hughes B."/>
            <person name="Huizar L."/>
            <person name="Hunter J.L."/>
            <person name="Jenkins J."/>
            <person name="Johnson-Hopson C."/>
            <person name="Khan S."/>
            <person name="Khaykin E."/>
            <person name="Kim C.J."/>
            <person name="Koo H.L."/>
            <person name="Kremenetskaia I."/>
            <person name="Kurtz D.B."/>
            <person name="Kwan A."/>
            <person name="Lam B."/>
            <person name="Langin-Hooper S."/>
            <person name="Lee A."/>
            <person name="Lee J.M."/>
            <person name="Lenz C.A."/>
            <person name="Li J.H."/>
            <person name="Li Y."/>
            <person name="Lin X."/>
            <person name="Liu S.X."/>
            <person name="Liu Z.A."/>
            <person name="Luros J.S."/>
            <person name="Maiti R."/>
            <person name="Marziali A."/>
            <person name="Militscher J."/>
            <person name="Miranda M."/>
            <person name="Nguyen M."/>
            <person name="Nierman W.C."/>
            <person name="Osborne B.I."/>
            <person name="Pai G."/>
            <person name="Peterson J."/>
            <person name="Pham P.K."/>
            <person name="Rizzo M."/>
            <person name="Rooney T."/>
            <person name="Rowley D."/>
            <person name="Sakano H."/>
            <person name="Salzberg S.L."/>
            <person name="Schwartz J.R."/>
            <person name="Shinn P."/>
            <person name="Southwick A.M."/>
            <person name="Sun H."/>
            <person name="Tallon L.J."/>
            <person name="Tambunga G."/>
            <person name="Toriumi M.J."/>
            <person name="Town C.D."/>
            <person name="Utterback T."/>
            <person name="Van Aken S."/>
            <person name="Vaysberg M."/>
            <person name="Vysotskaia V.S."/>
            <person name="Walker M."/>
            <person name="Wu D."/>
            <person name="Yu G."/>
            <person name="Fraser C.M."/>
            <person name="Venter J.C."/>
            <person name="Davis R.W."/>
        </authorList>
    </citation>
    <scope>NUCLEOTIDE SEQUENCE [LARGE SCALE GENOMIC DNA]</scope>
    <source>
        <strain>cv. Columbia</strain>
    </source>
</reference>
<protein>
    <submittedName>
        <fullName evidence="1">T3P18.11</fullName>
    </submittedName>
</protein>
<proteinExistence type="predicted"/>
<name>Q9SXE2_ARATH</name>
<reference evidence="1" key="3">
    <citation type="submission" date="2000-10" db="EMBL/GenBank/DDBJ databases">
        <authorList>
            <person name="Chao Q."/>
            <person name="Brooks S."/>
            <person name="Buehler E."/>
            <person name="Johnson-Hopson C."/>
            <person name="Khan S."/>
            <person name="Kim C."/>
            <person name="Shinn P."/>
            <person name="Altafi H."/>
            <person name="Bei B."/>
            <person name="Chin C."/>
            <person name="Chiou J."/>
            <person name="Choi E."/>
            <person name="Conn L."/>
            <person name="Conway A."/>
            <person name="Gonzalez A."/>
            <person name="Hansen N."/>
            <person name="Howing B."/>
            <person name="Koo T."/>
            <person name="Lam B."/>
            <person name="Lee J."/>
            <person name="Lenz C."/>
            <person name="Li J."/>
            <person name="Liu A."/>
            <person name="Liu J."/>
            <person name="Liu S."/>
            <person name="Mukharsky N."/>
            <person name="Nguyen M."/>
            <person name="Palm C."/>
            <person name="Pham P."/>
            <person name="Sakano H."/>
            <person name="Schwartz J."/>
            <person name="Southwick A."/>
            <person name="Thaveri A."/>
            <person name="Toriumi M."/>
            <person name="Vaysberg M."/>
            <person name="Yu G."/>
            <person name="Davis R."/>
            <person name="Federspiel N."/>
            <person name="Theologis A."/>
            <person name="Ecker J."/>
        </authorList>
    </citation>
    <scope>NUCLEOTIDE SEQUENCE</scope>
</reference>
<dbReference type="EMBL" id="AC005698">
    <property type="protein sequence ID" value="AAD43612.1"/>
    <property type="molecule type" value="Genomic_DNA"/>
</dbReference>